<evidence type="ECO:0000313" key="2">
    <source>
        <dbReference type="EMBL" id="GGA03654.1"/>
    </source>
</evidence>
<dbReference type="PANTHER" id="PTHR39165">
    <property type="entry name" value="IG HYPOTHETICAL 17883"/>
    <property type="match status" value="1"/>
</dbReference>
<protein>
    <submittedName>
        <fullName evidence="2">Membrane protein</fullName>
    </submittedName>
</protein>
<reference evidence="2" key="2">
    <citation type="submission" date="2020-09" db="EMBL/GenBank/DDBJ databases">
        <authorList>
            <person name="Sun Q."/>
            <person name="Zhou Y."/>
        </authorList>
    </citation>
    <scope>NUCLEOTIDE SEQUENCE</scope>
    <source>
        <strain evidence="2">CGMCC 1.12785</strain>
    </source>
</reference>
<dbReference type="RefSeq" id="WP_188549138.1">
    <property type="nucleotide sequence ID" value="NZ_BMFY01000001.1"/>
</dbReference>
<dbReference type="Pfam" id="PF04306">
    <property type="entry name" value="DUF456"/>
    <property type="match status" value="1"/>
</dbReference>
<dbReference type="PANTHER" id="PTHR39165:SF1">
    <property type="entry name" value="DUF456 DOMAIN-CONTAINING PROTEIN"/>
    <property type="match status" value="1"/>
</dbReference>
<organism evidence="2 3">
    <name type="scientific">Sediminivirga luteola</name>
    <dbReference type="NCBI Taxonomy" id="1774748"/>
    <lineage>
        <taxon>Bacteria</taxon>
        <taxon>Bacillati</taxon>
        <taxon>Actinomycetota</taxon>
        <taxon>Actinomycetes</taxon>
        <taxon>Micrococcales</taxon>
        <taxon>Brevibacteriaceae</taxon>
        <taxon>Sediminivirga</taxon>
    </lineage>
</organism>
<name>A0A8J2XIY0_9MICO</name>
<keyword evidence="1" id="KW-1133">Transmembrane helix</keyword>
<keyword evidence="1" id="KW-0812">Transmembrane</keyword>
<proteinExistence type="predicted"/>
<dbReference type="Proteomes" id="UP000616114">
    <property type="component" value="Unassembled WGS sequence"/>
</dbReference>
<accession>A0A8J2XIY0</accession>
<comment type="caution">
    <text evidence="2">The sequence shown here is derived from an EMBL/GenBank/DDBJ whole genome shotgun (WGS) entry which is preliminary data.</text>
</comment>
<evidence type="ECO:0000256" key="1">
    <source>
        <dbReference type="SAM" id="Phobius"/>
    </source>
</evidence>
<feature type="transmembrane region" description="Helical" evidence="1">
    <location>
        <begin position="50"/>
        <end position="70"/>
    </location>
</feature>
<keyword evidence="1" id="KW-0472">Membrane</keyword>
<dbReference type="AlphaFoldDB" id="A0A8J2XIY0"/>
<feature type="transmembrane region" description="Helical" evidence="1">
    <location>
        <begin position="85"/>
        <end position="115"/>
    </location>
</feature>
<feature type="transmembrane region" description="Helical" evidence="1">
    <location>
        <begin position="136"/>
        <end position="164"/>
    </location>
</feature>
<reference evidence="2" key="1">
    <citation type="journal article" date="2014" name="Int. J. Syst. Evol. Microbiol.">
        <title>Complete genome sequence of Corynebacterium casei LMG S-19264T (=DSM 44701T), isolated from a smear-ripened cheese.</title>
        <authorList>
            <consortium name="US DOE Joint Genome Institute (JGI-PGF)"/>
            <person name="Walter F."/>
            <person name="Albersmeier A."/>
            <person name="Kalinowski J."/>
            <person name="Ruckert C."/>
        </authorList>
    </citation>
    <scope>NUCLEOTIDE SEQUENCE</scope>
    <source>
        <strain evidence="2">CGMCC 1.12785</strain>
    </source>
</reference>
<evidence type="ECO:0000313" key="3">
    <source>
        <dbReference type="Proteomes" id="UP000616114"/>
    </source>
</evidence>
<sequence length="167" mass="17028">MSAAVIAAILCGLAILVGCLGIIVPVLPGSILILIAGLAWAIVAGGPAGWIAFAVIAVFSTAGMTISWVLTGRRLKERAVPNSSILWSAVGAVIGFFVIPVLGLAVGFLAGLYAAEYARLRDARRAWESSIAAIKALGIGILVEFILAVGSALTFAVSVATHFLQAA</sequence>
<dbReference type="EMBL" id="BMFY01000001">
    <property type="protein sequence ID" value="GGA03654.1"/>
    <property type="molecule type" value="Genomic_DNA"/>
</dbReference>
<dbReference type="InterPro" id="IPR007403">
    <property type="entry name" value="DUF456"/>
</dbReference>
<keyword evidence="3" id="KW-1185">Reference proteome</keyword>
<gene>
    <name evidence="2" type="ORF">GCM10011333_02990</name>
</gene>